<name>A0A8H5LU06_9AGAR</name>
<evidence type="ECO:0000256" key="1">
    <source>
        <dbReference type="SAM" id="MobiDB-lite"/>
    </source>
</evidence>
<sequence length="260" mass="29282">MSTDSLLETCNTLESFVFVVLPGENYRLDLDSKTSMGFKSEVAVICAAIRPPRNTDERAEGTEVHFIFNHRVQLNTDPVELTLFDTSGNQIPDPLLLEKSSAIFKQSQSRQARLCYPEEESYPDYLEIDLIDNHLFKLFLKKSGLFNLRGYPIYRTLMKGEHEEGQEYVALSLDLKTSSPAISTDQPTHRQDENALTDSNGNEAGPDPLQWGDWLVPDALSLSHEGSEPDVVQNSDDGMHNAVFARFRPRNLFVQSQAQA</sequence>
<dbReference type="AlphaFoldDB" id="A0A8H5LU06"/>
<protein>
    <submittedName>
        <fullName evidence="2">Uncharacterized protein</fullName>
    </submittedName>
</protein>
<dbReference type="EMBL" id="JAACJM010000013">
    <property type="protein sequence ID" value="KAF5369517.1"/>
    <property type="molecule type" value="Genomic_DNA"/>
</dbReference>
<evidence type="ECO:0000313" key="3">
    <source>
        <dbReference type="Proteomes" id="UP000559256"/>
    </source>
</evidence>
<keyword evidence="3" id="KW-1185">Reference proteome</keyword>
<proteinExistence type="predicted"/>
<gene>
    <name evidence="2" type="ORF">D9758_002771</name>
</gene>
<feature type="region of interest" description="Disordered" evidence="1">
    <location>
        <begin position="179"/>
        <end position="208"/>
    </location>
</feature>
<reference evidence="2 3" key="1">
    <citation type="journal article" date="2020" name="ISME J.">
        <title>Uncovering the hidden diversity of litter-decomposition mechanisms in mushroom-forming fungi.</title>
        <authorList>
            <person name="Floudas D."/>
            <person name="Bentzer J."/>
            <person name="Ahren D."/>
            <person name="Johansson T."/>
            <person name="Persson P."/>
            <person name="Tunlid A."/>
        </authorList>
    </citation>
    <scope>NUCLEOTIDE SEQUENCE [LARGE SCALE GENOMIC DNA]</scope>
    <source>
        <strain evidence="2 3">CBS 291.85</strain>
    </source>
</reference>
<dbReference type="Proteomes" id="UP000559256">
    <property type="component" value="Unassembled WGS sequence"/>
</dbReference>
<evidence type="ECO:0000313" key="2">
    <source>
        <dbReference type="EMBL" id="KAF5369517.1"/>
    </source>
</evidence>
<comment type="caution">
    <text evidence="2">The sequence shown here is derived from an EMBL/GenBank/DDBJ whole genome shotgun (WGS) entry which is preliminary data.</text>
</comment>
<organism evidence="2 3">
    <name type="scientific">Tetrapyrgos nigripes</name>
    <dbReference type="NCBI Taxonomy" id="182062"/>
    <lineage>
        <taxon>Eukaryota</taxon>
        <taxon>Fungi</taxon>
        <taxon>Dikarya</taxon>
        <taxon>Basidiomycota</taxon>
        <taxon>Agaricomycotina</taxon>
        <taxon>Agaricomycetes</taxon>
        <taxon>Agaricomycetidae</taxon>
        <taxon>Agaricales</taxon>
        <taxon>Marasmiineae</taxon>
        <taxon>Marasmiaceae</taxon>
        <taxon>Tetrapyrgos</taxon>
    </lineage>
</organism>
<accession>A0A8H5LU06</accession>